<dbReference type="AlphaFoldDB" id="A0A3S5B2X8"/>
<keyword evidence="3" id="KW-1185">Reference proteome</keyword>
<dbReference type="EMBL" id="CAAALY010259491">
    <property type="protein sequence ID" value="VEL38929.1"/>
    <property type="molecule type" value="Genomic_DNA"/>
</dbReference>
<proteinExistence type="predicted"/>
<name>A0A3S5B2X8_9PLAT</name>
<feature type="compositionally biased region" description="Basic and acidic residues" evidence="1">
    <location>
        <begin position="9"/>
        <end position="20"/>
    </location>
</feature>
<protein>
    <submittedName>
        <fullName evidence="2">Uncharacterized protein</fullName>
    </submittedName>
</protein>
<dbReference type="Proteomes" id="UP000784294">
    <property type="component" value="Unassembled WGS sequence"/>
</dbReference>
<organism evidence="2 3">
    <name type="scientific">Protopolystoma xenopodis</name>
    <dbReference type="NCBI Taxonomy" id="117903"/>
    <lineage>
        <taxon>Eukaryota</taxon>
        <taxon>Metazoa</taxon>
        <taxon>Spiralia</taxon>
        <taxon>Lophotrochozoa</taxon>
        <taxon>Platyhelminthes</taxon>
        <taxon>Monogenea</taxon>
        <taxon>Polyopisthocotylea</taxon>
        <taxon>Polystomatidea</taxon>
        <taxon>Polystomatidae</taxon>
        <taxon>Protopolystoma</taxon>
    </lineage>
</organism>
<feature type="region of interest" description="Disordered" evidence="1">
    <location>
        <begin position="1"/>
        <end position="20"/>
    </location>
</feature>
<reference evidence="2" key="1">
    <citation type="submission" date="2018-11" db="EMBL/GenBank/DDBJ databases">
        <authorList>
            <consortium name="Pathogen Informatics"/>
        </authorList>
    </citation>
    <scope>NUCLEOTIDE SEQUENCE</scope>
</reference>
<evidence type="ECO:0000313" key="3">
    <source>
        <dbReference type="Proteomes" id="UP000784294"/>
    </source>
</evidence>
<comment type="caution">
    <text evidence="2">The sequence shown here is derived from an EMBL/GenBank/DDBJ whole genome shotgun (WGS) entry which is preliminary data.</text>
</comment>
<evidence type="ECO:0000256" key="1">
    <source>
        <dbReference type="SAM" id="MobiDB-lite"/>
    </source>
</evidence>
<gene>
    <name evidence="2" type="ORF">PXEA_LOCUS32369</name>
</gene>
<accession>A0A3S5B2X8</accession>
<evidence type="ECO:0000313" key="2">
    <source>
        <dbReference type="EMBL" id="VEL38929.1"/>
    </source>
</evidence>
<sequence length="200" mass="21401">MGTQSRAAGDQRVDTVARRREDESGKIIAKALLCALLVSTRRRQIGDWEKLPCLSPTAVVGTGASVRSPVCVSSTASLRRLDAASDEWRLDCACAGTGARWTDRQTDRHECCDAEGQSLGQYGQSVRTVTVPDLSITLCICVCVCACVCVFSPMGSGSGTVGLSDTGRRQGQRIRRDFGLSAKTRLALLGDNFRTLAAGW</sequence>